<accession>A0A060Z5X0</accession>
<sequence length="120" mass="13461">MHCEKLGQVNSGNFLSIIELLSFYEPVLKELLERPSGSVNYLSPQIQNELIYILAERVKCDIQAEMQEAPFFSISMDTTPDVSKVDQLSQVRVIRDANNVATDLTIRVVLGISGDFNIKT</sequence>
<dbReference type="PANTHER" id="PTHR45749">
    <property type="match status" value="1"/>
</dbReference>
<dbReference type="PANTHER" id="PTHR45749:SF37">
    <property type="entry name" value="OS05G0311600 PROTEIN"/>
    <property type="match status" value="1"/>
</dbReference>
<gene>
    <name evidence="1" type="ORF">GSONMT00019533001</name>
</gene>
<dbReference type="STRING" id="8022.A0A060Z5X0"/>
<evidence type="ECO:0000313" key="2">
    <source>
        <dbReference type="Proteomes" id="UP000193380"/>
    </source>
</evidence>
<reference evidence="1" key="2">
    <citation type="submission" date="2014-03" db="EMBL/GenBank/DDBJ databases">
        <authorList>
            <person name="Genoscope - CEA"/>
        </authorList>
    </citation>
    <scope>NUCLEOTIDE SEQUENCE</scope>
</reference>
<reference evidence="1" key="1">
    <citation type="journal article" date="2014" name="Nat. Commun.">
        <title>The rainbow trout genome provides novel insights into evolution after whole-genome duplication in vertebrates.</title>
        <authorList>
            <person name="Berthelot C."/>
            <person name="Brunet F."/>
            <person name="Chalopin D."/>
            <person name="Juanchich A."/>
            <person name="Bernard M."/>
            <person name="Noel B."/>
            <person name="Bento P."/>
            <person name="Da Silva C."/>
            <person name="Labadie K."/>
            <person name="Alberti A."/>
            <person name="Aury J.M."/>
            <person name="Louis A."/>
            <person name="Dehais P."/>
            <person name="Bardou P."/>
            <person name="Montfort J."/>
            <person name="Klopp C."/>
            <person name="Cabau C."/>
            <person name="Gaspin C."/>
            <person name="Thorgaard G.H."/>
            <person name="Boussaha M."/>
            <person name="Quillet E."/>
            <person name="Guyomard R."/>
            <person name="Galiana D."/>
            <person name="Bobe J."/>
            <person name="Volff J.N."/>
            <person name="Genet C."/>
            <person name="Wincker P."/>
            <person name="Jaillon O."/>
            <person name="Roest Crollius H."/>
            <person name="Guiguen Y."/>
        </authorList>
    </citation>
    <scope>NUCLEOTIDE SEQUENCE [LARGE SCALE GENOMIC DNA]</scope>
</reference>
<dbReference type="EMBL" id="FR947327">
    <property type="protein sequence ID" value="CDQ99503.1"/>
    <property type="molecule type" value="Genomic_DNA"/>
</dbReference>
<organism evidence="1 2">
    <name type="scientific">Oncorhynchus mykiss</name>
    <name type="common">Rainbow trout</name>
    <name type="synonym">Salmo gairdneri</name>
    <dbReference type="NCBI Taxonomy" id="8022"/>
    <lineage>
        <taxon>Eukaryota</taxon>
        <taxon>Metazoa</taxon>
        <taxon>Chordata</taxon>
        <taxon>Craniata</taxon>
        <taxon>Vertebrata</taxon>
        <taxon>Euteleostomi</taxon>
        <taxon>Actinopterygii</taxon>
        <taxon>Neopterygii</taxon>
        <taxon>Teleostei</taxon>
        <taxon>Protacanthopterygii</taxon>
        <taxon>Salmoniformes</taxon>
        <taxon>Salmonidae</taxon>
        <taxon>Salmoninae</taxon>
        <taxon>Oncorhynchus</taxon>
    </lineage>
</organism>
<dbReference type="AlphaFoldDB" id="A0A060Z5X0"/>
<evidence type="ECO:0000313" key="1">
    <source>
        <dbReference type="EMBL" id="CDQ99503.1"/>
    </source>
</evidence>
<dbReference type="PaxDb" id="8022-A0A060Z5X0"/>
<dbReference type="Proteomes" id="UP000193380">
    <property type="component" value="Unassembled WGS sequence"/>
</dbReference>
<name>A0A060Z5X0_ONCMY</name>
<protein>
    <submittedName>
        <fullName evidence="1">Uncharacterized protein</fullName>
    </submittedName>
</protein>
<proteinExistence type="predicted"/>